<organism evidence="3">
    <name type="scientific">Naegleria gruberi</name>
    <name type="common">Amoeba</name>
    <dbReference type="NCBI Taxonomy" id="5762"/>
    <lineage>
        <taxon>Eukaryota</taxon>
        <taxon>Discoba</taxon>
        <taxon>Heterolobosea</taxon>
        <taxon>Tetramitia</taxon>
        <taxon>Eutetramitia</taxon>
        <taxon>Vahlkampfiidae</taxon>
        <taxon>Naegleria</taxon>
    </lineage>
</organism>
<dbReference type="GeneID" id="8847627"/>
<evidence type="ECO:0000256" key="1">
    <source>
        <dbReference type="SAM" id="MobiDB-lite"/>
    </source>
</evidence>
<dbReference type="EMBL" id="GG738872">
    <property type="protein sequence ID" value="EFC43650.1"/>
    <property type="molecule type" value="Genomic_DNA"/>
</dbReference>
<dbReference type="KEGG" id="ngr:NAEGRDRAFT_68442"/>
<dbReference type="AlphaFoldDB" id="D2VHT7"/>
<evidence type="ECO:0000313" key="2">
    <source>
        <dbReference type="EMBL" id="EFC43650.1"/>
    </source>
</evidence>
<dbReference type="VEuPathDB" id="AmoebaDB:NAEGRDRAFT_68442"/>
<gene>
    <name evidence="2" type="ORF">NAEGRDRAFT_68442</name>
</gene>
<dbReference type="InParanoid" id="D2VHT7"/>
<evidence type="ECO:0000313" key="3">
    <source>
        <dbReference type="Proteomes" id="UP000006671"/>
    </source>
</evidence>
<sequence length="411" mass="47250">MEYEEGKVDIFATTEEVSDVHSFLDLLGYSNLDLQQANTLPLVEHNLNGPPTNQPQPANQGFDNLVQSSDPNSLLHQANDTNMNQHLNYQSNYPSLNQTPSLNFNQGLQQPNNSFQHCYPLFNESPPALFNQGFHPPIMTNPFMEEHNVEHIIIMLTQLNSLIDSCKNAPINQSMKERLCYQLEIIQNNSKDMLLKLNSQPIIDIEALTKNWKLREATGNIPAGPKRKQYDEIMESHSKTLSTLQRQEKAQAIAKIWKEVKYHIALSEKTLLSPESGIINYLGYCKSESFDPFTKRIDGVHVNPDTYNSWLIWLVESHINNKTYKFGSVQRYYTAAKAWCTRHNIKWPTDTKSYDSIMTLKASSNLLETEESRTSILPPVDIYTEVNKERKEGNEVKRKRNDEEFVVSKKK</sequence>
<dbReference type="Proteomes" id="UP000006671">
    <property type="component" value="Unassembled WGS sequence"/>
</dbReference>
<dbReference type="RefSeq" id="XP_002676394.1">
    <property type="nucleotide sequence ID" value="XM_002676348.1"/>
</dbReference>
<reference evidence="2 3" key="1">
    <citation type="journal article" date="2010" name="Cell">
        <title>The genome of Naegleria gruberi illuminates early eukaryotic versatility.</title>
        <authorList>
            <person name="Fritz-Laylin L.K."/>
            <person name="Prochnik S.E."/>
            <person name="Ginger M.L."/>
            <person name="Dacks J.B."/>
            <person name="Carpenter M.L."/>
            <person name="Field M.C."/>
            <person name="Kuo A."/>
            <person name="Paredez A."/>
            <person name="Chapman J."/>
            <person name="Pham J."/>
            <person name="Shu S."/>
            <person name="Neupane R."/>
            <person name="Cipriano M."/>
            <person name="Mancuso J."/>
            <person name="Tu H."/>
            <person name="Salamov A."/>
            <person name="Lindquist E."/>
            <person name="Shapiro H."/>
            <person name="Lucas S."/>
            <person name="Grigoriev I.V."/>
            <person name="Cande W.Z."/>
            <person name="Fulton C."/>
            <person name="Rokhsar D.S."/>
            <person name="Dawson S.C."/>
        </authorList>
    </citation>
    <scope>NUCLEOTIDE SEQUENCE [LARGE SCALE GENOMIC DNA]</scope>
    <source>
        <strain evidence="2 3">NEG-M</strain>
    </source>
</reference>
<keyword evidence="3" id="KW-1185">Reference proteome</keyword>
<feature type="region of interest" description="Disordered" evidence="1">
    <location>
        <begin position="47"/>
        <end position="70"/>
    </location>
</feature>
<name>D2VHT7_NAEGR</name>
<feature type="compositionally biased region" description="Polar residues" evidence="1">
    <location>
        <begin position="49"/>
        <end position="70"/>
    </location>
</feature>
<proteinExistence type="predicted"/>
<protein>
    <submittedName>
        <fullName evidence="2">Predicted protein</fullName>
    </submittedName>
</protein>
<accession>D2VHT7</accession>
<feature type="region of interest" description="Disordered" evidence="1">
    <location>
        <begin position="390"/>
        <end position="411"/>
    </location>
</feature>